<proteinExistence type="predicted"/>
<dbReference type="AlphaFoldDB" id="A0A0G3M6L1"/>
<name>A0A0G3M6L1_CHRGL</name>
<protein>
    <recommendedName>
        <fullName evidence="3">Barstar (barnase inhibitor) domain-containing protein</fullName>
    </recommendedName>
</protein>
<dbReference type="OrthoDB" id="1249429at2"/>
<dbReference type="Proteomes" id="UP000035213">
    <property type="component" value="Chromosome"/>
</dbReference>
<evidence type="ECO:0008006" key="3">
    <source>
        <dbReference type="Google" id="ProtNLM"/>
    </source>
</evidence>
<gene>
    <name evidence="1" type="ORF">OK18_14325</name>
</gene>
<reference evidence="1 2" key="1">
    <citation type="submission" date="2014-11" db="EMBL/GenBank/DDBJ databases">
        <authorList>
            <person name="Park G.-S."/>
            <person name="Hong S.-J."/>
            <person name="Jung B.K."/>
            <person name="Khan A.R."/>
            <person name="Kwak Y."/>
            <person name="Shin J.-H."/>
        </authorList>
    </citation>
    <scope>NUCLEOTIDE SEQUENCE [LARGE SCALE GENOMIC DNA]</scope>
    <source>
        <strain evidence="1 2">DSM 27622</strain>
    </source>
</reference>
<dbReference type="KEGG" id="cgn:OK18_14325"/>
<organism evidence="1 2">
    <name type="scientific">Chryseobacterium gallinarum</name>
    <dbReference type="NCBI Taxonomy" id="1324352"/>
    <lineage>
        <taxon>Bacteria</taxon>
        <taxon>Pseudomonadati</taxon>
        <taxon>Bacteroidota</taxon>
        <taxon>Flavobacteriia</taxon>
        <taxon>Flavobacteriales</taxon>
        <taxon>Weeksellaceae</taxon>
        <taxon>Chryseobacterium group</taxon>
        <taxon>Chryseobacterium</taxon>
    </lineage>
</organism>
<evidence type="ECO:0000313" key="1">
    <source>
        <dbReference type="EMBL" id="AKK73618.1"/>
    </source>
</evidence>
<accession>A0A0G3M6L1</accession>
<sequence>MEVELFTSKWKMRLIINHDYKNYTNTNKLSSKMEINFVLEEKVLLITKYIKLIRKKDFDKIVVKRGDIKSINLQFGEISKRDIVIRVSFKGLKTFKNDYYFNVLDILIKNREIILTGILDDPLWIYNQGYIDNFKLLTDKKEKIKWYELNDKQKYYYLRGCYFLGGLRKSIDNMNPIIEIDFSKVRTDLDVYYEIGKAFFNSYGYFGTEFHSFRDCLINIDESMRKREKMPVLKIKEFKNFEKYFSYNILFDDFYNEFKASGFEIENSK</sequence>
<dbReference type="RefSeq" id="WP_053328410.1">
    <property type="nucleotide sequence ID" value="NZ_CP009928.1"/>
</dbReference>
<dbReference type="STRING" id="1324352.OK18_14325"/>
<dbReference type="PATRIC" id="fig|1324352.5.peg.2985"/>
<evidence type="ECO:0000313" key="2">
    <source>
        <dbReference type="Proteomes" id="UP000035213"/>
    </source>
</evidence>
<dbReference type="EMBL" id="CP009928">
    <property type="protein sequence ID" value="AKK73618.1"/>
    <property type="molecule type" value="Genomic_DNA"/>
</dbReference>